<protein>
    <submittedName>
        <fullName evidence="1">Uncharacterized protein</fullName>
    </submittedName>
</protein>
<dbReference type="Proteomes" id="UP000004358">
    <property type="component" value="Unassembled WGS sequence"/>
</dbReference>
<evidence type="ECO:0000313" key="1">
    <source>
        <dbReference type="EMBL" id="EAQ78323.1"/>
    </source>
</evidence>
<name>A3ZYW2_9BACT</name>
<dbReference type="HOGENOM" id="CLU_2932078_0_0_0"/>
<comment type="caution">
    <text evidence="1">The sequence shown here is derived from an EMBL/GenBank/DDBJ whole genome shotgun (WGS) entry which is preliminary data.</text>
</comment>
<reference evidence="1 2" key="1">
    <citation type="submission" date="2006-02" db="EMBL/GenBank/DDBJ databases">
        <authorList>
            <person name="Amann R."/>
            <person name="Ferriera S."/>
            <person name="Johnson J."/>
            <person name="Kravitz S."/>
            <person name="Halpern A."/>
            <person name="Remington K."/>
            <person name="Beeson K."/>
            <person name="Tran B."/>
            <person name="Rogers Y.-H."/>
            <person name="Friedman R."/>
            <person name="Venter J.C."/>
        </authorList>
    </citation>
    <scope>NUCLEOTIDE SEQUENCE [LARGE SCALE GENOMIC DNA]</scope>
    <source>
        <strain evidence="1 2">DSM 3645</strain>
    </source>
</reference>
<sequence>MKSKFYARGTFSRSCNHRRADRVAVACRAASSGSGVGGVGVLPTTTAGNSLEFPRGVIGA</sequence>
<evidence type="ECO:0000313" key="2">
    <source>
        <dbReference type="Proteomes" id="UP000004358"/>
    </source>
</evidence>
<accession>A3ZYW2</accession>
<gene>
    <name evidence="1" type="ORF">DSM3645_18341</name>
</gene>
<dbReference type="STRING" id="314230.DSM3645_18341"/>
<dbReference type="EMBL" id="AANZ01000022">
    <property type="protein sequence ID" value="EAQ78323.1"/>
    <property type="molecule type" value="Genomic_DNA"/>
</dbReference>
<proteinExistence type="predicted"/>
<organism evidence="1 2">
    <name type="scientific">Blastopirellula marina DSM 3645</name>
    <dbReference type="NCBI Taxonomy" id="314230"/>
    <lineage>
        <taxon>Bacteria</taxon>
        <taxon>Pseudomonadati</taxon>
        <taxon>Planctomycetota</taxon>
        <taxon>Planctomycetia</taxon>
        <taxon>Pirellulales</taxon>
        <taxon>Pirellulaceae</taxon>
        <taxon>Blastopirellula</taxon>
    </lineage>
</organism>
<dbReference type="AlphaFoldDB" id="A3ZYW2"/>